<keyword evidence="2" id="KW-1185">Reference proteome</keyword>
<comment type="caution">
    <text evidence="1">The sequence shown here is derived from an EMBL/GenBank/DDBJ whole genome shotgun (WGS) entry which is preliminary data.</text>
</comment>
<proteinExistence type="predicted"/>
<name>A0AAV5MP41_9ROSI</name>
<reference evidence="1 2" key="1">
    <citation type="journal article" date="2021" name="Commun. Biol.">
        <title>The genome of Shorea leprosula (Dipterocarpaceae) highlights the ecological relevance of drought in aseasonal tropical rainforests.</title>
        <authorList>
            <person name="Ng K.K.S."/>
            <person name="Kobayashi M.J."/>
            <person name="Fawcett J.A."/>
            <person name="Hatakeyama M."/>
            <person name="Paape T."/>
            <person name="Ng C.H."/>
            <person name="Ang C.C."/>
            <person name="Tnah L.H."/>
            <person name="Lee C.T."/>
            <person name="Nishiyama T."/>
            <person name="Sese J."/>
            <person name="O'Brien M.J."/>
            <person name="Copetti D."/>
            <person name="Mohd Noor M.I."/>
            <person name="Ong R.C."/>
            <person name="Putra M."/>
            <person name="Sireger I.Z."/>
            <person name="Indrioko S."/>
            <person name="Kosugi Y."/>
            <person name="Izuno A."/>
            <person name="Isagi Y."/>
            <person name="Lee S.L."/>
            <person name="Shimizu K.K."/>
        </authorList>
    </citation>
    <scope>NUCLEOTIDE SEQUENCE [LARGE SCALE GENOMIC DNA]</scope>
    <source>
        <strain evidence="1">214</strain>
    </source>
</reference>
<dbReference type="AlphaFoldDB" id="A0AAV5MP41"/>
<dbReference type="Proteomes" id="UP001054252">
    <property type="component" value="Unassembled WGS sequence"/>
</dbReference>
<evidence type="ECO:0000313" key="1">
    <source>
        <dbReference type="EMBL" id="GKV51758.1"/>
    </source>
</evidence>
<protein>
    <submittedName>
        <fullName evidence="1">Uncharacterized protein</fullName>
    </submittedName>
</protein>
<gene>
    <name evidence="1" type="ORF">SLEP1_g58383</name>
</gene>
<organism evidence="1 2">
    <name type="scientific">Rubroshorea leprosula</name>
    <dbReference type="NCBI Taxonomy" id="152421"/>
    <lineage>
        <taxon>Eukaryota</taxon>
        <taxon>Viridiplantae</taxon>
        <taxon>Streptophyta</taxon>
        <taxon>Embryophyta</taxon>
        <taxon>Tracheophyta</taxon>
        <taxon>Spermatophyta</taxon>
        <taxon>Magnoliopsida</taxon>
        <taxon>eudicotyledons</taxon>
        <taxon>Gunneridae</taxon>
        <taxon>Pentapetalae</taxon>
        <taxon>rosids</taxon>
        <taxon>malvids</taxon>
        <taxon>Malvales</taxon>
        <taxon>Dipterocarpaceae</taxon>
        <taxon>Rubroshorea</taxon>
    </lineage>
</organism>
<dbReference type="EMBL" id="BPVZ01000536">
    <property type="protein sequence ID" value="GKV51758.1"/>
    <property type="molecule type" value="Genomic_DNA"/>
</dbReference>
<evidence type="ECO:0000313" key="2">
    <source>
        <dbReference type="Proteomes" id="UP001054252"/>
    </source>
</evidence>
<sequence length="103" mass="11928">MTIKKTELNFENRLNQVWNEEQSLVLWESGCEVRSSLQTSVVQQLESLPQQLERLPLFNCSNIWFAGDRACLQIANKIEVLRAISLPLQPGESSFKEFHHLKD</sequence>
<accession>A0AAV5MP41</accession>